<gene>
    <name evidence="10" type="primary">hisI</name>
    <name evidence="14" type="ORF">GCM10025863_09020</name>
</gene>
<comment type="subunit">
    <text evidence="10">Homodimer.</text>
</comment>
<evidence type="ECO:0000256" key="11">
    <source>
        <dbReference type="SAM" id="MobiDB-lite"/>
    </source>
</evidence>
<evidence type="ECO:0000256" key="6">
    <source>
        <dbReference type="ARBA" id="ARBA00022801"/>
    </source>
</evidence>
<feature type="region of interest" description="Disordered" evidence="11">
    <location>
        <begin position="282"/>
        <end position="317"/>
    </location>
</feature>
<dbReference type="NCBIfam" id="NF000768">
    <property type="entry name" value="PRK00051.1"/>
    <property type="match status" value="1"/>
</dbReference>
<dbReference type="InterPro" id="IPR002496">
    <property type="entry name" value="PRib_AMP_CycHydrolase_dom"/>
</dbReference>
<feature type="binding site" evidence="10">
    <location>
        <position position="85"/>
    </location>
    <ligand>
        <name>Mg(2+)</name>
        <dbReference type="ChEBI" id="CHEBI:18420"/>
    </ligand>
</feature>
<dbReference type="Gene3D" id="3.10.20.810">
    <property type="entry name" value="Phosphoribosyl-AMP cyclohydrolase"/>
    <property type="match status" value="1"/>
</dbReference>
<evidence type="ECO:0000313" key="15">
    <source>
        <dbReference type="Proteomes" id="UP001321543"/>
    </source>
</evidence>
<evidence type="ECO:0000256" key="8">
    <source>
        <dbReference type="ARBA" id="ARBA00022842"/>
    </source>
</evidence>
<evidence type="ECO:0000256" key="5">
    <source>
        <dbReference type="ARBA" id="ARBA00022723"/>
    </source>
</evidence>
<evidence type="ECO:0000256" key="12">
    <source>
        <dbReference type="SAM" id="Phobius"/>
    </source>
</evidence>
<feature type="binding site" evidence="10">
    <location>
        <position position="83"/>
    </location>
    <ligand>
        <name>Mg(2+)</name>
        <dbReference type="ChEBI" id="CHEBI:18420"/>
    </ligand>
</feature>
<dbReference type="EMBL" id="AP027728">
    <property type="protein sequence ID" value="BDZ38288.1"/>
    <property type="molecule type" value="Genomic_DNA"/>
</dbReference>
<feature type="transmembrane region" description="Helical" evidence="12">
    <location>
        <begin position="127"/>
        <end position="149"/>
    </location>
</feature>
<comment type="similarity">
    <text evidence="10">Belongs to the PRA-CH family.</text>
</comment>
<comment type="catalytic activity">
    <reaction evidence="1 10">
        <text>1-(5-phospho-beta-D-ribosyl)-5'-AMP + H2O = 1-(5-phospho-beta-D-ribosyl)-5-[(5-phospho-beta-D-ribosylamino)methylideneamino]imidazole-4-carboxamide</text>
        <dbReference type="Rhea" id="RHEA:20049"/>
        <dbReference type="ChEBI" id="CHEBI:15377"/>
        <dbReference type="ChEBI" id="CHEBI:58435"/>
        <dbReference type="ChEBI" id="CHEBI:59457"/>
        <dbReference type="EC" id="3.5.4.19"/>
    </reaction>
</comment>
<keyword evidence="8 10" id="KW-0460">Magnesium</keyword>
<evidence type="ECO:0000256" key="9">
    <source>
        <dbReference type="ARBA" id="ARBA00023102"/>
    </source>
</evidence>
<organism evidence="14 15">
    <name type="scientific">Microbacterium suwonense</name>
    <dbReference type="NCBI Taxonomy" id="683047"/>
    <lineage>
        <taxon>Bacteria</taxon>
        <taxon>Bacillati</taxon>
        <taxon>Actinomycetota</taxon>
        <taxon>Actinomycetes</taxon>
        <taxon>Micrococcales</taxon>
        <taxon>Microbacteriaceae</taxon>
        <taxon>Microbacterium</taxon>
    </lineage>
</organism>
<keyword evidence="12" id="KW-0472">Membrane</keyword>
<keyword evidence="12" id="KW-0812">Transmembrane</keyword>
<evidence type="ECO:0000256" key="7">
    <source>
        <dbReference type="ARBA" id="ARBA00022833"/>
    </source>
</evidence>
<dbReference type="SUPFAM" id="SSF141734">
    <property type="entry name" value="HisI-like"/>
    <property type="match status" value="1"/>
</dbReference>
<keyword evidence="9 10" id="KW-0368">Histidine biosynthesis</keyword>
<dbReference type="InterPro" id="IPR019051">
    <property type="entry name" value="Trp_biosyn_TM_oprn/chp"/>
</dbReference>
<feature type="compositionally biased region" description="Basic and acidic residues" evidence="11">
    <location>
        <begin position="282"/>
        <end position="295"/>
    </location>
</feature>
<dbReference type="HAMAP" id="MF_01021">
    <property type="entry name" value="HisI"/>
    <property type="match status" value="1"/>
</dbReference>
<feature type="transmembrane region" description="Helical" evidence="12">
    <location>
        <begin position="251"/>
        <end position="273"/>
    </location>
</feature>
<feature type="binding site" evidence="10">
    <location>
        <position position="81"/>
    </location>
    <ligand>
        <name>Mg(2+)</name>
        <dbReference type="ChEBI" id="CHEBI:18420"/>
    </ligand>
</feature>
<keyword evidence="6 10" id="KW-0378">Hydrolase</keyword>
<keyword evidence="15" id="KW-1185">Reference proteome</keyword>
<protein>
    <recommendedName>
        <fullName evidence="10">Phosphoribosyl-AMP cyclohydrolase</fullName>
        <shortName evidence="10">PRA-CH</shortName>
        <ecNumber evidence="10">3.5.4.19</ecNumber>
    </recommendedName>
</protein>
<evidence type="ECO:0000259" key="13">
    <source>
        <dbReference type="Pfam" id="PF01502"/>
    </source>
</evidence>
<dbReference type="Pfam" id="PF09534">
    <property type="entry name" value="Trp_oprn_chp"/>
    <property type="match status" value="1"/>
</dbReference>
<comment type="cofactor">
    <cofactor evidence="10">
        <name>Zn(2+)</name>
        <dbReference type="ChEBI" id="CHEBI:29105"/>
    </cofactor>
    <text evidence="10">Binds 1 zinc ion per subunit.</text>
</comment>
<feature type="domain" description="Phosphoribosyl-AMP cyclohydrolase" evidence="13">
    <location>
        <begin position="34"/>
        <end position="106"/>
    </location>
</feature>
<evidence type="ECO:0000256" key="3">
    <source>
        <dbReference type="ARBA" id="ARBA00022490"/>
    </source>
</evidence>
<dbReference type="Pfam" id="PF01502">
    <property type="entry name" value="PRA-CH"/>
    <property type="match status" value="1"/>
</dbReference>
<comment type="pathway">
    <text evidence="2 10">Amino-acid biosynthesis; L-histidine biosynthesis; L-histidine from 5-phospho-alpha-D-ribose 1-diphosphate: step 3/9.</text>
</comment>
<evidence type="ECO:0000256" key="10">
    <source>
        <dbReference type="HAMAP-Rule" id="MF_01021"/>
    </source>
</evidence>
<sequence>MSVSVESEISRVTWNADGLAPVIVQQHDTREVLMLAWMDAEALRRTLTGGRAVYWSRSRQEYWRKGDTSGNTQRVHAVAVDCDGDTILLTVDQHGPACHTGTRTCFDGRELEVAAQEGVRMRSRARLYAVLGFLLAGGIGIISSTQTWITARRIDSGEPLLVAGADAMPLLAPLSLAVLALGAAMSIAGRALRYVFAALGLAASVPLIVGTLPLVLDPPLSVVASAFTDATGLSGDDALRSSISALEPSGWSAAALCAWALLLAASVFVLATAHRWRAGSRRYEQASEGRHRDAGPLDPVDSWDELSHGTDPTGPSR</sequence>
<feature type="binding site" evidence="10">
    <location>
        <position position="98"/>
    </location>
    <ligand>
        <name>Zn(2+)</name>
        <dbReference type="ChEBI" id="CHEBI:29105"/>
        <note>ligand shared between dimeric partners</note>
    </ligand>
</feature>
<evidence type="ECO:0000313" key="14">
    <source>
        <dbReference type="EMBL" id="BDZ38288.1"/>
    </source>
</evidence>
<keyword evidence="3 10" id="KW-0963">Cytoplasm</keyword>
<dbReference type="InterPro" id="IPR038019">
    <property type="entry name" value="PRib_AMP_CycHydrolase_sf"/>
</dbReference>
<accession>A0ABN6X2D0</accession>
<evidence type="ECO:0000256" key="1">
    <source>
        <dbReference type="ARBA" id="ARBA00000024"/>
    </source>
</evidence>
<feature type="transmembrane region" description="Helical" evidence="12">
    <location>
        <begin position="194"/>
        <end position="216"/>
    </location>
</feature>
<evidence type="ECO:0000256" key="4">
    <source>
        <dbReference type="ARBA" id="ARBA00022605"/>
    </source>
</evidence>
<comment type="cofactor">
    <cofactor evidence="10">
        <name>Mg(2+)</name>
        <dbReference type="ChEBI" id="CHEBI:18420"/>
    </cofactor>
    <text evidence="10">Binds 1 Mg(2+) ion per subunit.</text>
</comment>
<evidence type="ECO:0000256" key="2">
    <source>
        <dbReference type="ARBA" id="ARBA00005169"/>
    </source>
</evidence>
<reference evidence="15" key="1">
    <citation type="journal article" date="2019" name="Int. J. Syst. Evol. Microbiol.">
        <title>The Global Catalogue of Microorganisms (GCM) 10K type strain sequencing project: providing services to taxonomists for standard genome sequencing and annotation.</title>
        <authorList>
            <consortium name="The Broad Institute Genomics Platform"/>
            <consortium name="The Broad Institute Genome Sequencing Center for Infectious Disease"/>
            <person name="Wu L."/>
            <person name="Ma J."/>
        </authorList>
    </citation>
    <scope>NUCLEOTIDE SEQUENCE [LARGE SCALE GENOMIC DNA]</scope>
    <source>
        <strain evidence="15">NBRC 106310</strain>
    </source>
</reference>
<proteinExistence type="inferred from homology"/>
<keyword evidence="7 10" id="KW-0862">Zinc</keyword>
<name>A0ABN6X2D0_9MICO</name>
<comment type="function">
    <text evidence="10">Catalyzes the hydrolysis of the adenine ring of phosphoribosyl-AMP.</text>
</comment>
<keyword evidence="5 10" id="KW-0479">Metal-binding</keyword>
<feature type="binding site" evidence="10">
    <location>
        <position position="105"/>
    </location>
    <ligand>
        <name>Zn(2+)</name>
        <dbReference type="ChEBI" id="CHEBI:29105"/>
        <note>ligand shared between dimeric partners</note>
    </ligand>
</feature>
<keyword evidence="12" id="KW-1133">Transmembrane helix</keyword>
<comment type="subcellular location">
    <subcellularLocation>
        <location evidence="10">Cytoplasm</location>
    </subcellularLocation>
</comment>
<feature type="binding site" evidence="10">
    <location>
        <position position="82"/>
    </location>
    <ligand>
        <name>Zn(2+)</name>
        <dbReference type="ChEBI" id="CHEBI:29105"/>
        <note>ligand shared between dimeric partners</note>
    </ligand>
</feature>
<keyword evidence="4 10" id="KW-0028">Amino-acid biosynthesis</keyword>
<dbReference type="InterPro" id="IPR026660">
    <property type="entry name" value="PRA-CH"/>
</dbReference>
<dbReference type="PANTHER" id="PTHR42945">
    <property type="entry name" value="HISTIDINE BIOSYNTHESIS BIFUNCTIONAL PROTEIN"/>
    <property type="match status" value="1"/>
</dbReference>
<dbReference type="PANTHER" id="PTHR42945:SF11">
    <property type="entry name" value="PHOSPHORIBOSYL-AMP CYCLOHYDROLASE"/>
    <property type="match status" value="1"/>
</dbReference>
<feature type="transmembrane region" description="Helical" evidence="12">
    <location>
        <begin position="169"/>
        <end position="187"/>
    </location>
</feature>
<dbReference type="Proteomes" id="UP001321543">
    <property type="component" value="Chromosome"/>
</dbReference>
<dbReference type="EC" id="3.5.4.19" evidence="10"/>